<reference evidence="2 3" key="1">
    <citation type="submission" date="2024-09" db="EMBL/GenBank/DDBJ databases">
        <authorList>
            <person name="Sun Q."/>
            <person name="Mori K."/>
        </authorList>
    </citation>
    <scope>NUCLEOTIDE SEQUENCE [LARGE SCALE GENOMIC DNA]</scope>
    <source>
        <strain evidence="2 3">CCM 7650</strain>
    </source>
</reference>
<keyword evidence="3" id="KW-1185">Reference proteome</keyword>
<gene>
    <name evidence="2" type="ORF">ACFFIP_17260</name>
</gene>
<accession>A0ABV6FX32</accession>
<dbReference type="SMART" id="SM01235">
    <property type="entry name" value="Haem_bd"/>
    <property type="match status" value="1"/>
</dbReference>
<dbReference type="InterPro" id="IPR025992">
    <property type="entry name" value="Haem-bd"/>
</dbReference>
<evidence type="ECO:0000259" key="1">
    <source>
        <dbReference type="SMART" id="SM01235"/>
    </source>
</evidence>
<feature type="domain" description="Haem-binding" evidence="1">
    <location>
        <begin position="12"/>
        <end position="147"/>
    </location>
</feature>
<dbReference type="SUPFAM" id="SSF46626">
    <property type="entry name" value="Cytochrome c"/>
    <property type="match status" value="1"/>
</dbReference>
<evidence type="ECO:0000313" key="3">
    <source>
        <dbReference type="Proteomes" id="UP001589797"/>
    </source>
</evidence>
<organism evidence="2 3">
    <name type="scientific">Fontibacter flavus</name>
    <dbReference type="NCBI Taxonomy" id="654838"/>
    <lineage>
        <taxon>Bacteria</taxon>
        <taxon>Pseudomonadati</taxon>
        <taxon>Bacteroidota</taxon>
        <taxon>Cytophagia</taxon>
        <taxon>Cytophagales</taxon>
        <taxon>Cyclobacteriaceae</taxon>
        <taxon>Fontibacter</taxon>
    </lineage>
</organism>
<dbReference type="RefSeq" id="WP_382388990.1">
    <property type="nucleotide sequence ID" value="NZ_JBHLWI010000053.1"/>
</dbReference>
<dbReference type="Proteomes" id="UP001589797">
    <property type="component" value="Unassembled WGS sequence"/>
</dbReference>
<name>A0ABV6FX32_9BACT</name>
<dbReference type="Pfam" id="PF14376">
    <property type="entry name" value="Haem_bd"/>
    <property type="match status" value="1"/>
</dbReference>
<protein>
    <submittedName>
        <fullName evidence="2">Heme-binding domain-containing protein</fullName>
    </submittedName>
</protein>
<dbReference type="EMBL" id="JBHLWI010000053">
    <property type="protein sequence ID" value="MFC0264439.1"/>
    <property type="molecule type" value="Genomic_DNA"/>
</dbReference>
<comment type="caution">
    <text evidence="2">The sequence shown here is derived from an EMBL/GenBank/DDBJ whole genome shotgun (WGS) entry which is preliminary data.</text>
</comment>
<dbReference type="InterPro" id="IPR036909">
    <property type="entry name" value="Cyt_c-like_dom_sf"/>
</dbReference>
<proteinExistence type="predicted"/>
<sequence>MKWWHYLLSVLVLVFLGIQFVPNDLPEVELQNPGDIMLTGMVNDEVAGLLKNSCYDCHSNESKYPWYSHIAPSSWLVTKDIREGREELNFSQWNSYDLMEQLGKLDDIIEEVSSGNMPMGIYTLMHSSAKLSDAQRELIVAWAEESMDKLVEEDEADFEENEN</sequence>
<evidence type="ECO:0000313" key="2">
    <source>
        <dbReference type="EMBL" id="MFC0264439.1"/>
    </source>
</evidence>